<keyword evidence="2" id="KW-1185">Reference proteome</keyword>
<dbReference type="PANTHER" id="PTHR12848:SF16">
    <property type="entry name" value="REGULATORY-ASSOCIATED PROTEIN OF MTOR"/>
    <property type="match status" value="1"/>
</dbReference>
<dbReference type="GO" id="GO:0031929">
    <property type="term" value="P:TOR signaling"/>
    <property type="evidence" value="ECO:0007669"/>
    <property type="project" value="InterPro"/>
</dbReference>
<gene>
    <name evidence="1" type="ORF">HaLaN_14725</name>
</gene>
<dbReference type="GO" id="GO:0030674">
    <property type="term" value="F:protein-macromolecule adaptor activity"/>
    <property type="evidence" value="ECO:0007669"/>
    <property type="project" value="TreeGrafter"/>
</dbReference>
<dbReference type="GO" id="GO:0030307">
    <property type="term" value="P:positive regulation of cell growth"/>
    <property type="evidence" value="ECO:0007669"/>
    <property type="project" value="TreeGrafter"/>
</dbReference>
<dbReference type="GO" id="GO:0071230">
    <property type="term" value="P:cellular response to amino acid stimulus"/>
    <property type="evidence" value="ECO:0007669"/>
    <property type="project" value="TreeGrafter"/>
</dbReference>
<dbReference type="Proteomes" id="UP000485058">
    <property type="component" value="Unassembled WGS sequence"/>
</dbReference>
<dbReference type="GO" id="GO:0005737">
    <property type="term" value="C:cytoplasm"/>
    <property type="evidence" value="ECO:0007669"/>
    <property type="project" value="TreeGrafter"/>
</dbReference>
<dbReference type="InterPro" id="IPR004083">
    <property type="entry name" value="Raptor"/>
</dbReference>
<evidence type="ECO:0000313" key="2">
    <source>
        <dbReference type="Proteomes" id="UP000485058"/>
    </source>
</evidence>
<name>A0A699Z611_HAELA</name>
<dbReference type="AlphaFoldDB" id="A0A699Z611"/>
<reference evidence="1 2" key="1">
    <citation type="submission" date="2020-02" db="EMBL/GenBank/DDBJ databases">
        <title>Draft genome sequence of Haematococcus lacustris strain NIES-144.</title>
        <authorList>
            <person name="Morimoto D."/>
            <person name="Nakagawa S."/>
            <person name="Yoshida T."/>
            <person name="Sawayama S."/>
        </authorList>
    </citation>
    <scope>NUCLEOTIDE SEQUENCE [LARGE SCALE GENOMIC DNA]</scope>
    <source>
        <strain evidence="1 2">NIES-144</strain>
    </source>
</reference>
<accession>A0A699Z611</accession>
<comment type="caution">
    <text evidence="1">The sequence shown here is derived from an EMBL/GenBank/DDBJ whole genome shotgun (WGS) entry which is preliminary data.</text>
</comment>
<protein>
    <submittedName>
        <fullName evidence="1">Raptor_N domain-containing protein</fullName>
    </submittedName>
</protein>
<proteinExistence type="predicted"/>
<dbReference type="PANTHER" id="PTHR12848">
    <property type="entry name" value="REGULATORY-ASSOCIATED PROTEIN OF MTOR"/>
    <property type="match status" value="1"/>
</dbReference>
<organism evidence="1 2">
    <name type="scientific">Haematococcus lacustris</name>
    <name type="common">Green alga</name>
    <name type="synonym">Haematococcus pluvialis</name>
    <dbReference type="NCBI Taxonomy" id="44745"/>
    <lineage>
        <taxon>Eukaryota</taxon>
        <taxon>Viridiplantae</taxon>
        <taxon>Chlorophyta</taxon>
        <taxon>core chlorophytes</taxon>
        <taxon>Chlorophyceae</taxon>
        <taxon>CS clade</taxon>
        <taxon>Chlamydomonadales</taxon>
        <taxon>Haematococcaceae</taxon>
        <taxon>Haematococcus</taxon>
    </lineage>
</organism>
<dbReference type="GO" id="GO:0009267">
    <property type="term" value="P:cellular response to starvation"/>
    <property type="evidence" value="ECO:0007669"/>
    <property type="project" value="TreeGrafter"/>
</dbReference>
<dbReference type="GO" id="GO:0010506">
    <property type="term" value="P:regulation of autophagy"/>
    <property type="evidence" value="ECO:0007669"/>
    <property type="project" value="TreeGrafter"/>
</dbReference>
<feature type="non-terminal residue" evidence="1">
    <location>
        <position position="1"/>
    </location>
</feature>
<evidence type="ECO:0000313" key="1">
    <source>
        <dbReference type="EMBL" id="GFH17993.1"/>
    </source>
</evidence>
<dbReference type="SUPFAM" id="SSF48371">
    <property type="entry name" value="ARM repeat"/>
    <property type="match status" value="1"/>
</dbReference>
<dbReference type="EMBL" id="BLLF01001233">
    <property type="protein sequence ID" value="GFH17993.1"/>
    <property type="molecule type" value="Genomic_DNA"/>
</dbReference>
<feature type="non-terminal residue" evidence="1">
    <location>
        <position position="104"/>
    </location>
</feature>
<dbReference type="GO" id="GO:0031931">
    <property type="term" value="C:TORC1 complex"/>
    <property type="evidence" value="ECO:0007669"/>
    <property type="project" value="InterPro"/>
</dbReference>
<dbReference type="InterPro" id="IPR016024">
    <property type="entry name" value="ARM-type_fold"/>
</dbReference>
<sequence>ISLNAIREGAADLLVQLLTVASPEIRAAAVFGLGCLVHSGRSAGAAGVVGGPDAPEPPTEDRLPAEQLIANAVRQVVYDPSVLVRCELAVLYARFVRGHAPMVQ</sequence>